<keyword evidence="4" id="KW-0808">Transferase</keyword>
<comment type="similarity">
    <text evidence="2">Belongs to the beta sliding clamp family.</text>
</comment>
<dbReference type="Proteomes" id="UP000286734">
    <property type="component" value="Unassembled WGS sequence"/>
</dbReference>
<dbReference type="GO" id="GO:0003887">
    <property type="term" value="F:DNA-directed DNA polymerase activity"/>
    <property type="evidence" value="ECO:0007669"/>
    <property type="project" value="UniProtKB-KW"/>
</dbReference>
<name>A0A430RDM3_THESC</name>
<keyword evidence="3" id="KW-0963">Cytoplasm</keyword>
<keyword evidence="5" id="KW-0548">Nucleotidyltransferase</keyword>
<dbReference type="InterPro" id="IPR001001">
    <property type="entry name" value="DNA_polIII_beta"/>
</dbReference>
<dbReference type="GO" id="GO:0003677">
    <property type="term" value="F:DNA binding"/>
    <property type="evidence" value="ECO:0007669"/>
    <property type="project" value="UniProtKB-KW"/>
</dbReference>
<evidence type="ECO:0000256" key="1">
    <source>
        <dbReference type="ARBA" id="ARBA00004496"/>
    </source>
</evidence>
<evidence type="ECO:0008006" key="11">
    <source>
        <dbReference type="Google" id="ProtNLM"/>
    </source>
</evidence>
<dbReference type="AlphaFoldDB" id="A0A430RDM3"/>
<dbReference type="PANTHER" id="PTHR30478">
    <property type="entry name" value="DNA POLYMERASE III SUBUNIT BETA"/>
    <property type="match status" value="1"/>
</dbReference>
<proteinExistence type="inferred from homology"/>
<keyword evidence="6" id="KW-0235">DNA replication</keyword>
<dbReference type="GO" id="GO:0009360">
    <property type="term" value="C:DNA polymerase III complex"/>
    <property type="evidence" value="ECO:0007669"/>
    <property type="project" value="InterPro"/>
</dbReference>
<dbReference type="SUPFAM" id="SSF55979">
    <property type="entry name" value="DNA clamp"/>
    <property type="match status" value="2"/>
</dbReference>
<evidence type="ECO:0000256" key="7">
    <source>
        <dbReference type="ARBA" id="ARBA00022932"/>
    </source>
</evidence>
<evidence type="ECO:0000313" key="9">
    <source>
        <dbReference type="EMBL" id="RTH05478.1"/>
    </source>
</evidence>
<keyword evidence="8" id="KW-0238">DNA-binding</keyword>
<keyword evidence="7" id="KW-0239">DNA-directed DNA polymerase</keyword>
<dbReference type="PANTHER" id="PTHR30478:SF0">
    <property type="entry name" value="BETA SLIDING CLAMP"/>
    <property type="match status" value="1"/>
</dbReference>
<dbReference type="SMART" id="SM00480">
    <property type="entry name" value="POL3Bc"/>
    <property type="match status" value="1"/>
</dbReference>
<organism evidence="9 10">
    <name type="scientific">Thermus scotoductus</name>
    <dbReference type="NCBI Taxonomy" id="37636"/>
    <lineage>
        <taxon>Bacteria</taxon>
        <taxon>Thermotogati</taxon>
        <taxon>Deinococcota</taxon>
        <taxon>Deinococci</taxon>
        <taxon>Thermales</taxon>
        <taxon>Thermaceae</taxon>
        <taxon>Thermus</taxon>
    </lineage>
</organism>
<sequence length="370" mass="39627">MIITATRPVLVETGLLLKTLKRLPPVRWGRDAVALAGGEHLTLRRAGDGVEAEVRLPFPAEGFPGAVVPRKPLLELLEGAGGMVELTLEEGWLKVRGRGFSAQIFTYDPEARPVGVSLLTGEANPLFRVQALAFLEAFGEAATLARASSHEKARKVLLEVEAGRVRLVATDGYRLYTFSLEAETPTPGVELLLKPEEALAALKALDPGLSFTFLQPEAHALVAETLWGRAAFPLAEEGFVPYRKVLPQGEPLGRLRVEARALPEALGRALVVAEPKNHGVELQALGEEVRVQALGEDFTPLSEEVLPGEGEGRLRVNGKYLLGALEVFGPGKAELRLYPHAQGGLVALGREGFHALIALLKPAQDAGGEG</sequence>
<gene>
    <name evidence="9" type="ORF">CSW47_05195</name>
</gene>
<comment type="subcellular location">
    <subcellularLocation>
        <location evidence="1">Cytoplasm</location>
    </subcellularLocation>
</comment>
<evidence type="ECO:0000256" key="3">
    <source>
        <dbReference type="ARBA" id="ARBA00022490"/>
    </source>
</evidence>
<dbReference type="EMBL" id="PELP01000113">
    <property type="protein sequence ID" value="RTH05478.1"/>
    <property type="molecule type" value="Genomic_DNA"/>
</dbReference>
<evidence type="ECO:0000256" key="6">
    <source>
        <dbReference type="ARBA" id="ARBA00022705"/>
    </source>
</evidence>
<dbReference type="InterPro" id="IPR046938">
    <property type="entry name" value="DNA_clamp_sf"/>
</dbReference>
<comment type="caution">
    <text evidence="9">The sequence shown here is derived from an EMBL/GenBank/DDBJ whole genome shotgun (WGS) entry which is preliminary data.</text>
</comment>
<evidence type="ECO:0000256" key="2">
    <source>
        <dbReference type="ARBA" id="ARBA00010752"/>
    </source>
</evidence>
<dbReference type="GO" id="GO:0006271">
    <property type="term" value="P:DNA strand elongation involved in DNA replication"/>
    <property type="evidence" value="ECO:0007669"/>
    <property type="project" value="TreeGrafter"/>
</dbReference>
<evidence type="ECO:0000256" key="5">
    <source>
        <dbReference type="ARBA" id="ARBA00022695"/>
    </source>
</evidence>
<dbReference type="Gene3D" id="3.10.150.10">
    <property type="entry name" value="DNA Polymerase III, subunit A, domain 2"/>
    <property type="match status" value="1"/>
</dbReference>
<reference evidence="9 10" key="1">
    <citation type="journal article" date="2019" name="Extremophiles">
        <title>Biogeography of thermophiles and predominance of Thermus scotoductus in domestic water heaters.</title>
        <authorList>
            <person name="Wilpiszeski R.L."/>
            <person name="Zhang Z."/>
            <person name="House C.H."/>
        </authorList>
    </citation>
    <scope>NUCLEOTIDE SEQUENCE [LARGE SCALE GENOMIC DNA]</scope>
    <source>
        <strain evidence="9 10">34_S34</strain>
    </source>
</reference>
<protein>
    <recommendedName>
        <fullName evidence="11">DNA polymerase III subunit beta</fullName>
    </recommendedName>
</protein>
<accession>A0A430RDM3</accession>
<evidence type="ECO:0000256" key="4">
    <source>
        <dbReference type="ARBA" id="ARBA00022679"/>
    </source>
</evidence>
<dbReference type="GO" id="GO:0005737">
    <property type="term" value="C:cytoplasm"/>
    <property type="evidence" value="ECO:0007669"/>
    <property type="project" value="UniProtKB-SubCell"/>
</dbReference>
<dbReference type="Gene3D" id="3.70.10.10">
    <property type="match status" value="1"/>
</dbReference>
<dbReference type="RefSeq" id="WP_126200233.1">
    <property type="nucleotide sequence ID" value="NZ_PELP01000113.1"/>
</dbReference>
<evidence type="ECO:0000313" key="10">
    <source>
        <dbReference type="Proteomes" id="UP000286734"/>
    </source>
</evidence>
<evidence type="ECO:0000256" key="8">
    <source>
        <dbReference type="ARBA" id="ARBA00023125"/>
    </source>
</evidence>